<dbReference type="InterPro" id="IPR037272">
    <property type="entry name" value="SNS_sf"/>
</dbReference>
<dbReference type="OMA" id="ILIAQCH"/>
<feature type="transmembrane region" description="Helical" evidence="8">
    <location>
        <begin position="200"/>
        <end position="219"/>
    </location>
</feature>
<dbReference type="SUPFAM" id="SSF161070">
    <property type="entry name" value="SNF-like"/>
    <property type="match status" value="1"/>
</dbReference>
<dbReference type="GO" id="GO:0015375">
    <property type="term" value="F:glycine:sodium symporter activity"/>
    <property type="evidence" value="ECO:0007669"/>
    <property type="project" value="TreeGrafter"/>
</dbReference>
<feature type="transmembrane region" description="Helical" evidence="8">
    <location>
        <begin position="231"/>
        <end position="251"/>
    </location>
</feature>
<dbReference type="EMBL" id="CAQQ02020675">
    <property type="status" value="NOT_ANNOTATED_CDS"/>
    <property type="molecule type" value="Genomic_DNA"/>
</dbReference>
<sequence>MTSVLNHESSYESGQKPYIHNTQRGKWSSPGDFVFAVINCSLGTSHFSGFVFALFTLRHNFLLAFFYYLLIVGVFVAPLIFIQSSLGQFSSSGYISVFRIAPFFKGLGYVVFLINFAVYHIQPFLLQFLCSIQFKNNTWNSFECKPYVYNETISQLKDKSDFYLSNDYISYRHLPSYEYYKAHFKTTAYWNQDEDVDSPSYNWILLMYALVVWLLIYHFNSRGIQWIGKANRYVTLSSVSIILMFIVKAFWTKGVLEALMASFESSIAKLSNHYQAFLIAPVLALQAFGKGWGTALVLGSYNEFRENVPIFSIAATLLHALLNISCSFITFIFFGFLQEVTFGTTSNFRIL</sequence>
<proteinExistence type="inferred from homology"/>
<organism evidence="9 10">
    <name type="scientific">Megaselia scalaris</name>
    <name type="common">Humpbacked fly</name>
    <name type="synonym">Phora scalaris</name>
    <dbReference type="NCBI Taxonomy" id="36166"/>
    <lineage>
        <taxon>Eukaryota</taxon>
        <taxon>Metazoa</taxon>
        <taxon>Ecdysozoa</taxon>
        <taxon>Arthropoda</taxon>
        <taxon>Hexapoda</taxon>
        <taxon>Insecta</taxon>
        <taxon>Pterygota</taxon>
        <taxon>Neoptera</taxon>
        <taxon>Endopterygota</taxon>
        <taxon>Diptera</taxon>
        <taxon>Brachycera</taxon>
        <taxon>Muscomorpha</taxon>
        <taxon>Platypezoidea</taxon>
        <taxon>Phoridae</taxon>
        <taxon>Megaseliini</taxon>
        <taxon>Megaselia</taxon>
    </lineage>
</organism>
<reference evidence="10" key="1">
    <citation type="submission" date="2013-02" db="EMBL/GenBank/DDBJ databases">
        <authorList>
            <person name="Hughes D."/>
        </authorList>
    </citation>
    <scope>NUCLEOTIDE SEQUENCE</scope>
    <source>
        <strain>Durham</strain>
        <strain evidence="10">NC isolate 2 -- Noor lab</strain>
    </source>
</reference>
<evidence type="ECO:0000256" key="4">
    <source>
        <dbReference type="ARBA" id="ARBA00022692"/>
    </source>
</evidence>
<comment type="similarity">
    <text evidence="2">Belongs to the sodium:neurotransmitter symporter (SNF) (TC 2.A.22) family.</text>
</comment>
<dbReference type="GO" id="GO:0005886">
    <property type="term" value="C:plasma membrane"/>
    <property type="evidence" value="ECO:0007669"/>
    <property type="project" value="TreeGrafter"/>
</dbReference>
<dbReference type="PROSITE" id="PS50267">
    <property type="entry name" value="NA_NEUROTRAN_SYMP_3"/>
    <property type="match status" value="1"/>
</dbReference>
<evidence type="ECO:0000256" key="5">
    <source>
        <dbReference type="ARBA" id="ARBA00022847"/>
    </source>
</evidence>
<dbReference type="STRING" id="36166.T1GD62"/>
<feature type="transmembrane region" description="Helical" evidence="8">
    <location>
        <begin position="103"/>
        <end position="121"/>
    </location>
</feature>
<evidence type="ECO:0000256" key="6">
    <source>
        <dbReference type="ARBA" id="ARBA00022989"/>
    </source>
</evidence>
<dbReference type="PANTHER" id="PTHR11616">
    <property type="entry name" value="SODIUM/CHLORIDE DEPENDENT TRANSPORTER"/>
    <property type="match status" value="1"/>
</dbReference>
<evidence type="ECO:0000256" key="2">
    <source>
        <dbReference type="ARBA" id="ARBA00006459"/>
    </source>
</evidence>
<comment type="subcellular location">
    <subcellularLocation>
        <location evidence="1">Membrane</location>
        <topology evidence="1">Multi-pass membrane protein</topology>
    </subcellularLocation>
</comment>
<feature type="transmembrane region" description="Helical" evidence="8">
    <location>
        <begin position="33"/>
        <end position="55"/>
    </location>
</feature>
<evidence type="ECO:0000256" key="3">
    <source>
        <dbReference type="ARBA" id="ARBA00022448"/>
    </source>
</evidence>
<evidence type="ECO:0000256" key="1">
    <source>
        <dbReference type="ARBA" id="ARBA00004141"/>
    </source>
</evidence>
<protein>
    <submittedName>
        <fullName evidence="9">Uncharacterized protein</fullName>
    </submittedName>
</protein>
<feature type="transmembrane region" description="Helical" evidence="8">
    <location>
        <begin position="61"/>
        <end position="82"/>
    </location>
</feature>
<keyword evidence="3" id="KW-0813">Transport</keyword>
<feature type="transmembrane region" description="Helical" evidence="8">
    <location>
        <begin position="310"/>
        <end position="337"/>
    </location>
</feature>
<dbReference type="PANTHER" id="PTHR11616:SF240">
    <property type="entry name" value="BLOATED TUBULES, ISOFORM B-RELATED"/>
    <property type="match status" value="1"/>
</dbReference>
<feature type="transmembrane region" description="Helical" evidence="8">
    <location>
        <begin position="274"/>
        <end position="298"/>
    </location>
</feature>
<keyword evidence="4 8" id="KW-0812">Transmembrane</keyword>
<evidence type="ECO:0000256" key="7">
    <source>
        <dbReference type="ARBA" id="ARBA00023136"/>
    </source>
</evidence>
<name>T1GD62_MEGSC</name>
<dbReference type="InterPro" id="IPR000175">
    <property type="entry name" value="Na/ntran_symport"/>
</dbReference>
<accession>T1GD62</accession>
<reference evidence="9" key="2">
    <citation type="submission" date="2015-06" db="UniProtKB">
        <authorList>
            <consortium name="EnsemblMetazoa"/>
        </authorList>
    </citation>
    <scope>IDENTIFICATION</scope>
</reference>
<dbReference type="Pfam" id="PF00209">
    <property type="entry name" value="SNF"/>
    <property type="match status" value="1"/>
</dbReference>
<keyword evidence="6 8" id="KW-1133">Transmembrane helix</keyword>
<dbReference type="Proteomes" id="UP000015102">
    <property type="component" value="Unassembled WGS sequence"/>
</dbReference>
<dbReference type="AlphaFoldDB" id="T1GD62"/>
<evidence type="ECO:0000256" key="8">
    <source>
        <dbReference type="SAM" id="Phobius"/>
    </source>
</evidence>
<dbReference type="EMBL" id="CAQQ02020674">
    <property type="status" value="NOT_ANNOTATED_CDS"/>
    <property type="molecule type" value="Genomic_DNA"/>
</dbReference>
<evidence type="ECO:0000313" key="9">
    <source>
        <dbReference type="EnsemblMetazoa" id="MESCA001243-PA"/>
    </source>
</evidence>
<keyword evidence="7 8" id="KW-0472">Membrane</keyword>
<dbReference type="EnsemblMetazoa" id="MESCA001243-RA">
    <property type="protein sequence ID" value="MESCA001243-PA"/>
    <property type="gene ID" value="MESCA001243"/>
</dbReference>
<keyword evidence="5" id="KW-0769">Symport</keyword>
<keyword evidence="10" id="KW-1185">Reference proteome</keyword>
<dbReference type="EMBL" id="CAQQ02020676">
    <property type="status" value="NOT_ANNOTATED_CDS"/>
    <property type="molecule type" value="Genomic_DNA"/>
</dbReference>
<dbReference type="HOGENOM" id="CLU_006855_2_0_1"/>
<evidence type="ECO:0000313" key="10">
    <source>
        <dbReference type="Proteomes" id="UP000015102"/>
    </source>
</evidence>